<dbReference type="Gene3D" id="1.10.357.10">
    <property type="entry name" value="Tetracycline Repressor, domain 2"/>
    <property type="match status" value="1"/>
</dbReference>
<dbReference type="EMBL" id="CP038231">
    <property type="protein sequence ID" value="QDH13330.1"/>
    <property type="molecule type" value="Genomic_DNA"/>
</dbReference>
<evidence type="ECO:0000256" key="2">
    <source>
        <dbReference type="PROSITE-ProRule" id="PRU00335"/>
    </source>
</evidence>
<dbReference type="KEGG" id="swf:E3E12_02950"/>
<dbReference type="GO" id="GO:0003677">
    <property type="term" value="F:DNA binding"/>
    <property type="evidence" value="ECO:0007669"/>
    <property type="project" value="UniProtKB-UniRule"/>
</dbReference>
<dbReference type="PANTHER" id="PTHR30055:SF222">
    <property type="entry name" value="REGULATORY PROTEIN"/>
    <property type="match status" value="1"/>
</dbReference>
<protein>
    <submittedName>
        <fullName evidence="4">TetR/AcrR family transcriptional regulator</fullName>
    </submittedName>
</protein>
<dbReference type="Proteomes" id="UP000318709">
    <property type="component" value="Chromosome"/>
</dbReference>
<dbReference type="InterPro" id="IPR009057">
    <property type="entry name" value="Homeodomain-like_sf"/>
</dbReference>
<sequence length="187" mass="20247">MARPRDPQKATTILTQAVEVVAQQGVTASTSTIARKAGVAEGTLFRYFPTKDDLLNALYVHLAGEARAHITSRPGQGARQNLRQAWDDYIAWGLGNLHASSAMRQIAASNRLTDSTRQTVDNLFPEFITLGATREGQKPSADEAAFFDAAFMALADIVISHQHANPGNTTWRDKAFTMLLAVLPGPA</sequence>
<proteinExistence type="predicted"/>
<dbReference type="PROSITE" id="PS01081">
    <property type="entry name" value="HTH_TETR_1"/>
    <property type="match status" value="1"/>
</dbReference>
<accession>A0A4Y6U8L3</accession>
<dbReference type="InterPro" id="IPR023772">
    <property type="entry name" value="DNA-bd_HTH_TetR-type_CS"/>
</dbReference>
<dbReference type="Pfam" id="PF00440">
    <property type="entry name" value="TetR_N"/>
    <property type="match status" value="1"/>
</dbReference>
<dbReference type="PRINTS" id="PR00455">
    <property type="entry name" value="HTHTETR"/>
</dbReference>
<dbReference type="RefSeq" id="WP_141442991.1">
    <property type="nucleotide sequence ID" value="NZ_CP038231.1"/>
</dbReference>
<evidence type="ECO:0000256" key="1">
    <source>
        <dbReference type="ARBA" id="ARBA00023125"/>
    </source>
</evidence>
<feature type="domain" description="HTH tetR-type" evidence="3">
    <location>
        <begin position="7"/>
        <end position="66"/>
    </location>
</feature>
<evidence type="ECO:0000313" key="5">
    <source>
        <dbReference type="Proteomes" id="UP000318709"/>
    </source>
</evidence>
<dbReference type="OrthoDB" id="9803547at2"/>
<dbReference type="PANTHER" id="PTHR30055">
    <property type="entry name" value="HTH-TYPE TRANSCRIPTIONAL REGULATOR RUTR"/>
    <property type="match status" value="1"/>
</dbReference>
<evidence type="ECO:0000259" key="3">
    <source>
        <dbReference type="PROSITE" id="PS50977"/>
    </source>
</evidence>
<keyword evidence="5" id="KW-1185">Reference proteome</keyword>
<reference evidence="4 5" key="1">
    <citation type="submission" date="2019-03" db="EMBL/GenBank/DDBJ databases">
        <title>The complete genome sequence of Swingsia_sp. F3b2 LMG30590(T).</title>
        <authorList>
            <person name="Chua K.-O."/>
            <person name="Chan K.-G."/>
            <person name="See-Too W.-S."/>
        </authorList>
    </citation>
    <scope>NUCLEOTIDE SEQUENCE [LARGE SCALE GENOMIC DNA]</scope>
    <source>
        <strain evidence="4 5">F3b2</strain>
    </source>
</reference>
<dbReference type="InterPro" id="IPR050109">
    <property type="entry name" value="HTH-type_TetR-like_transc_reg"/>
</dbReference>
<feature type="DNA-binding region" description="H-T-H motif" evidence="2">
    <location>
        <begin position="29"/>
        <end position="48"/>
    </location>
</feature>
<keyword evidence="1 2" id="KW-0238">DNA-binding</keyword>
<dbReference type="SUPFAM" id="SSF46689">
    <property type="entry name" value="Homeodomain-like"/>
    <property type="match status" value="1"/>
</dbReference>
<dbReference type="AlphaFoldDB" id="A0A4Y6U8L3"/>
<evidence type="ECO:0000313" key="4">
    <source>
        <dbReference type="EMBL" id="QDH13330.1"/>
    </source>
</evidence>
<dbReference type="PROSITE" id="PS50977">
    <property type="entry name" value="HTH_TETR_2"/>
    <property type="match status" value="1"/>
</dbReference>
<dbReference type="InterPro" id="IPR001647">
    <property type="entry name" value="HTH_TetR"/>
</dbReference>
<gene>
    <name evidence="4" type="ORF">E3E12_02950</name>
</gene>
<name>A0A4Y6U8L3_9PROT</name>
<organism evidence="4 5">
    <name type="scientific">Formicincola oecophyllae</name>
    <dbReference type="NCBI Taxonomy" id="2558361"/>
    <lineage>
        <taxon>Bacteria</taxon>
        <taxon>Pseudomonadati</taxon>
        <taxon>Pseudomonadota</taxon>
        <taxon>Alphaproteobacteria</taxon>
        <taxon>Acetobacterales</taxon>
        <taxon>Acetobacteraceae</taxon>
        <taxon>Formicincola</taxon>
    </lineage>
</organism>